<reference evidence="2" key="1">
    <citation type="submission" date="2019-03" db="EMBL/GenBank/DDBJ databases">
        <authorList>
            <person name="Mank J."/>
            <person name="Almeida P."/>
        </authorList>
    </citation>
    <scope>NUCLEOTIDE SEQUENCE</scope>
    <source>
        <strain evidence="2">78183</strain>
    </source>
</reference>
<dbReference type="EMBL" id="CAADRP010002163">
    <property type="protein sequence ID" value="VFU62788.1"/>
    <property type="molecule type" value="Genomic_DNA"/>
</dbReference>
<keyword evidence="1" id="KW-1133">Transmembrane helix</keyword>
<evidence type="ECO:0000256" key="1">
    <source>
        <dbReference type="SAM" id="Phobius"/>
    </source>
</evidence>
<proteinExistence type="predicted"/>
<dbReference type="AlphaFoldDB" id="A0A6N2N9T4"/>
<gene>
    <name evidence="2" type="ORF">SVIM_LOCUS475220</name>
</gene>
<evidence type="ECO:0000313" key="2">
    <source>
        <dbReference type="EMBL" id="VFU62788.1"/>
    </source>
</evidence>
<protein>
    <submittedName>
        <fullName evidence="2">Uncharacterized protein</fullName>
    </submittedName>
</protein>
<accession>A0A6N2N9T4</accession>
<sequence>MGGRITILVEGVVPCNYTSITVEELVCHSCVDWLASLLRGLVLGCKGFASHAQEIHVYGIPRKATRQGGPTPNRQGRRVVRLLVLLVAITAVIPPPPPVTVPVVFPSSHADVGLWAHIVRDVIGGPRGYVLRDKLQQHWQPSCHRQLH</sequence>
<name>A0A6N2N9T4_SALVM</name>
<keyword evidence="1" id="KW-0472">Membrane</keyword>
<keyword evidence="1" id="KW-0812">Transmembrane</keyword>
<organism evidence="2">
    <name type="scientific">Salix viminalis</name>
    <name type="common">Common osier</name>
    <name type="synonym">Basket willow</name>
    <dbReference type="NCBI Taxonomy" id="40686"/>
    <lineage>
        <taxon>Eukaryota</taxon>
        <taxon>Viridiplantae</taxon>
        <taxon>Streptophyta</taxon>
        <taxon>Embryophyta</taxon>
        <taxon>Tracheophyta</taxon>
        <taxon>Spermatophyta</taxon>
        <taxon>Magnoliopsida</taxon>
        <taxon>eudicotyledons</taxon>
        <taxon>Gunneridae</taxon>
        <taxon>Pentapetalae</taxon>
        <taxon>rosids</taxon>
        <taxon>fabids</taxon>
        <taxon>Malpighiales</taxon>
        <taxon>Salicaceae</taxon>
        <taxon>Saliceae</taxon>
        <taxon>Salix</taxon>
    </lineage>
</organism>
<feature type="transmembrane region" description="Helical" evidence="1">
    <location>
        <begin position="79"/>
        <end position="97"/>
    </location>
</feature>